<dbReference type="EMBL" id="L77866">
    <property type="protein sequence ID" value="AAA98043.1"/>
    <property type="molecule type" value="Genomic_DNA"/>
</dbReference>
<dbReference type="SUPFAM" id="SSF51445">
    <property type="entry name" value="(Trans)glycosidases"/>
    <property type="match status" value="1"/>
</dbReference>
<feature type="domain" description="Glycosyl hydrolase family 13 catalytic" evidence="1">
    <location>
        <begin position="30"/>
        <end position="416"/>
    </location>
</feature>
<dbReference type="GO" id="GO:0005975">
    <property type="term" value="P:carbohydrate metabolic process"/>
    <property type="evidence" value="ECO:0007669"/>
    <property type="project" value="InterPro"/>
</dbReference>
<gene>
    <name evidence="2" type="primary">amyB</name>
</gene>
<name>Q44062_AERHY</name>
<dbReference type="SUPFAM" id="SSF51011">
    <property type="entry name" value="Glycosyl hydrolase domain"/>
    <property type="match status" value="1"/>
</dbReference>
<protein>
    <submittedName>
        <fullName evidence="2">Amylase</fullName>
    </submittedName>
</protein>
<organism evidence="2">
    <name type="scientific">Aeromonas hydrophila</name>
    <dbReference type="NCBI Taxonomy" id="644"/>
    <lineage>
        <taxon>Bacteria</taxon>
        <taxon>Pseudomonadati</taxon>
        <taxon>Pseudomonadota</taxon>
        <taxon>Gammaproteobacteria</taxon>
        <taxon>Aeromonadales</taxon>
        <taxon>Aeromonadaceae</taxon>
        <taxon>Aeromonas</taxon>
    </lineage>
</organism>
<evidence type="ECO:0000259" key="1">
    <source>
        <dbReference type="SMART" id="SM00642"/>
    </source>
</evidence>
<dbReference type="Gene3D" id="3.20.20.80">
    <property type="entry name" value="Glycosidases"/>
    <property type="match status" value="2"/>
</dbReference>
<dbReference type="PANTHER" id="PTHR43447">
    <property type="entry name" value="ALPHA-AMYLASE"/>
    <property type="match status" value="1"/>
</dbReference>
<dbReference type="InterPro" id="IPR006047">
    <property type="entry name" value="GH13_cat_dom"/>
</dbReference>
<dbReference type="SMART" id="SM00642">
    <property type="entry name" value="Aamy"/>
    <property type="match status" value="1"/>
</dbReference>
<dbReference type="CAZy" id="GH13">
    <property type="family name" value="Glycoside Hydrolase Family 13"/>
</dbReference>
<evidence type="ECO:0000313" key="2">
    <source>
        <dbReference type="EMBL" id="AAA98043.1"/>
    </source>
</evidence>
<accession>Q44062</accession>
<proteinExistence type="predicted"/>
<dbReference type="InterPro" id="IPR017853">
    <property type="entry name" value="GH"/>
</dbReference>
<reference evidence="2" key="1">
    <citation type="journal article" date="2002" name="J. Appl. Microbiol.">
        <title>The cloning and characterization of a second alpha-amylase of A. hydrophila JMP636.</title>
        <authorList>
            <person name="Kidd S.P."/>
            <person name="Pemberton J.M."/>
        </authorList>
    </citation>
    <scope>NUCLEOTIDE SEQUENCE</scope>
    <source>
        <strain evidence="2">JMP636</strain>
    </source>
</reference>
<sequence length="667" mass="72720">MHNTLCFGTGPGWRGGSGFSARVARAERGSIVPRADGSESTCSNGSSKDVAHECQTGVGAKGFGGVQVTPPAGDREGREYWWTVYQPVSLKDFKRMIDRCNVDGVKIYADAVFNQIASGSGSVTGGGSYNSGQFQYPQFGYIDFHHSGDITNYGDSNNVWIGALYGMSDLNTGSAYVQVQIVIYIKILLGWTAITFGTAPFTACRIARCNASGKSMPMPMPSSPGSDSHLHDDPARLVVRRFLLDAAKHMAPSDSYSCDKAGSAMVDLEVWGAPAGESGASGHSLQPFRPVHRLGTIGTVFTAASFNGQFRNLKTKAERLGVSAEIHACTNLGSHDRRPVTGAAGMLTFINGARYEANTFMMAWPYGWKQLMSVYRFADMGKYETDKGAPASTPCPDSQWNSEQRRPQIMNMALFRNRTEGTPVSNWWDNGHNQVAFSRGDTGLRRHQQQRERHAGGLGASGKAGRSYKGFVTINNESGNLVTSIPTCRRESTATSWQAVTITASPTSRSTLEGPILAGCTNTSVPRRDPNSRQPGPLALHQTVLASLFNPALGLQGFQLFHMRSCMHVSTQYVCDLAGGKWARELACDAPAVRWVEGSEGRSWHQGFEILAPKPSRSEARSVPYSRSMPQTIWDWRIAWLWRDSPRPLSTTDKISGAPIPSRFEFH</sequence>
<dbReference type="SMR" id="Q44062"/>
<dbReference type="AlphaFoldDB" id="Q44062"/>